<sequence length="126" mass="14625">SENYLKKMTIGKQKCKICNKLYRCKLQSTPHVHAEINGVKIIATIHEDDSLLKFLHKLDSFPYEPSLKSLKGECDGELCEVRSYYDLTKSSNRKPTKSTHSGEDRYPKVSKNRSCKSWFRKRIGKK</sequence>
<dbReference type="Proteomes" id="UP000015103">
    <property type="component" value="Unassembled WGS sequence"/>
</dbReference>
<protein>
    <submittedName>
        <fullName evidence="2">Uncharacterized protein</fullName>
    </submittedName>
</protein>
<dbReference type="AlphaFoldDB" id="T1HR60"/>
<dbReference type="VEuPathDB" id="VectorBase:RPRC006530"/>
<dbReference type="HOGENOM" id="CLU_1987214_0_0_1"/>
<evidence type="ECO:0000313" key="3">
    <source>
        <dbReference type="Proteomes" id="UP000015103"/>
    </source>
</evidence>
<dbReference type="InParanoid" id="T1HR60"/>
<name>T1HR60_RHOPR</name>
<dbReference type="EMBL" id="ACPB03014379">
    <property type="status" value="NOT_ANNOTATED_CDS"/>
    <property type="molecule type" value="Genomic_DNA"/>
</dbReference>
<reference evidence="2" key="1">
    <citation type="submission" date="2015-05" db="UniProtKB">
        <authorList>
            <consortium name="EnsemblMetazoa"/>
        </authorList>
    </citation>
    <scope>IDENTIFICATION</scope>
</reference>
<proteinExistence type="predicted"/>
<organism evidence="2 3">
    <name type="scientific">Rhodnius prolixus</name>
    <name type="common">Triatomid bug</name>
    <dbReference type="NCBI Taxonomy" id="13249"/>
    <lineage>
        <taxon>Eukaryota</taxon>
        <taxon>Metazoa</taxon>
        <taxon>Ecdysozoa</taxon>
        <taxon>Arthropoda</taxon>
        <taxon>Hexapoda</taxon>
        <taxon>Insecta</taxon>
        <taxon>Pterygota</taxon>
        <taxon>Neoptera</taxon>
        <taxon>Paraneoptera</taxon>
        <taxon>Hemiptera</taxon>
        <taxon>Heteroptera</taxon>
        <taxon>Panheteroptera</taxon>
        <taxon>Cimicomorpha</taxon>
        <taxon>Reduviidae</taxon>
        <taxon>Triatominae</taxon>
        <taxon>Rhodnius</taxon>
    </lineage>
</organism>
<feature type="region of interest" description="Disordered" evidence="1">
    <location>
        <begin position="89"/>
        <end position="126"/>
    </location>
</feature>
<keyword evidence="3" id="KW-1185">Reference proteome</keyword>
<dbReference type="EnsemblMetazoa" id="RPRC006530-RA">
    <property type="protein sequence ID" value="RPRC006530-PA"/>
    <property type="gene ID" value="RPRC006530"/>
</dbReference>
<accession>T1HR60</accession>
<feature type="compositionally biased region" description="Basic residues" evidence="1">
    <location>
        <begin position="108"/>
        <end position="126"/>
    </location>
</feature>
<evidence type="ECO:0000256" key="1">
    <source>
        <dbReference type="SAM" id="MobiDB-lite"/>
    </source>
</evidence>
<evidence type="ECO:0000313" key="2">
    <source>
        <dbReference type="EnsemblMetazoa" id="RPRC006530-PA"/>
    </source>
</evidence>